<accession>A0A1G1VZW4</accession>
<sequence>MGREIKYIFDNSNLNESYSGVTTPLTYSFAKRAYERVYINFCKLLGVSNKDMKLNSDLFPNMLEYLGGRMYYNLINWYRLVALLPGYKFNRKFLEQMMGVDREHFYQPARKSNPIEKSVDFLNFMYRIFKVASSFLLMKLLVRRFNKDFDEKFSYLNRVNFTSKKDKELVKFYENFENKLTKDFSIPIVNDFAVMVSVGVLKTLASKWLDDKAGSEASYLISGGIGLKSSEPGKAIQEIVRAINTNPKPKRLFSSETPEKILSTLTSDNSFSEIKRKVYHYIENYGSRMPGELKLESISFQDNPLVLIKILKNSLNNKVQVTKKFPKVAVEKEFNKLSWIKKRVFNIALKWAQSSIAMREETRFKRTLIFGLARRVFKEFGERLRSQDRLGNADEVFYLTVDEIFGYFRNKGEQEFSFSKVVQTRKRLNEVWKNIDLPRRITTDLTPEEYDKDLLAAGDEGLRLKSNKVKVLGQLASLGNFGSVVIAESLVVVDFDPNKDYTDKILVTKQTDPGWTIIFPSLRGLVVERGGALSHAAIVAREFGIPCIINATGATKLIPNETEIKMNLKQGAVTLNG</sequence>
<dbReference type="Pfam" id="PF00391">
    <property type="entry name" value="PEP-utilizers"/>
    <property type="match status" value="1"/>
</dbReference>
<dbReference type="PANTHER" id="PTHR43615:SF1">
    <property type="entry name" value="PPDK_N DOMAIN-CONTAINING PROTEIN"/>
    <property type="match status" value="1"/>
</dbReference>
<dbReference type="EMBL" id="MHCN01000019">
    <property type="protein sequence ID" value="OGY20955.1"/>
    <property type="molecule type" value="Genomic_DNA"/>
</dbReference>
<dbReference type="STRING" id="1802591.A2113_01470"/>
<name>A0A1G1VZW4_9BACT</name>
<dbReference type="SUPFAM" id="SSF52009">
    <property type="entry name" value="Phosphohistidine domain"/>
    <property type="match status" value="1"/>
</dbReference>
<dbReference type="InterPro" id="IPR051549">
    <property type="entry name" value="PEP_Utilizing_Enz"/>
</dbReference>
<dbReference type="InterPro" id="IPR008279">
    <property type="entry name" value="PEP-util_enz_mobile_dom"/>
</dbReference>
<proteinExistence type="predicted"/>
<protein>
    <recommendedName>
        <fullName evidence="1">PEP-utilising enzyme mobile domain-containing protein</fullName>
    </recommendedName>
</protein>
<dbReference type="AlphaFoldDB" id="A0A1G1VZW4"/>
<dbReference type="PANTHER" id="PTHR43615">
    <property type="entry name" value="PHOSPHOENOLPYRUVATE SYNTHASE-RELATED"/>
    <property type="match status" value="1"/>
</dbReference>
<comment type="caution">
    <text evidence="2">The sequence shown here is derived from an EMBL/GenBank/DDBJ whole genome shotgun (WGS) entry which is preliminary data.</text>
</comment>
<feature type="domain" description="PEP-utilising enzyme mobile" evidence="1">
    <location>
        <begin position="503"/>
        <end position="571"/>
    </location>
</feature>
<evidence type="ECO:0000313" key="3">
    <source>
        <dbReference type="Proteomes" id="UP000176299"/>
    </source>
</evidence>
<dbReference type="GO" id="GO:0016772">
    <property type="term" value="F:transferase activity, transferring phosphorus-containing groups"/>
    <property type="evidence" value="ECO:0007669"/>
    <property type="project" value="InterPro"/>
</dbReference>
<gene>
    <name evidence="2" type="ORF">A2113_01470</name>
</gene>
<dbReference type="InterPro" id="IPR036637">
    <property type="entry name" value="Phosphohistidine_dom_sf"/>
</dbReference>
<reference evidence="2 3" key="1">
    <citation type="journal article" date="2016" name="Nat. Commun.">
        <title>Thousands of microbial genomes shed light on interconnected biogeochemical processes in an aquifer system.</title>
        <authorList>
            <person name="Anantharaman K."/>
            <person name="Brown C.T."/>
            <person name="Hug L.A."/>
            <person name="Sharon I."/>
            <person name="Castelle C.J."/>
            <person name="Probst A.J."/>
            <person name="Thomas B.C."/>
            <person name="Singh A."/>
            <person name="Wilkins M.J."/>
            <person name="Karaoz U."/>
            <person name="Brodie E.L."/>
            <person name="Williams K.H."/>
            <person name="Hubbard S.S."/>
            <person name="Banfield J.F."/>
        </authorList>
    </citation>
    <scope>NUCLEOTIDE SEQUENCE [LARGE SCALE GENOMIC DNA]</scope>
</reference>
<dbReference type="Gene3D" id="3.50.30.10">
    <property type="entry name" value="Phosphohistidine domain"/>
    <property type="match status" value="1"/>
</dbReference>
<evidence type="ECO:0000313" key="2">
    <source>
        <dbReference type="EMBL" id="OGY20955.1"/>
    </source>
</evidence>
<dbReference type="Proteomes" id="UP000176299">
    <property type="component" value="Unassembled WGS sequence"/>
</dbReference>
<evidence type="ECO:0000259" key="1">
    <source>
        <dbReference type="Pfam" id="PF00391"/>
    </source>
</evidence>
<organism evidence="2 3">
    <name type="scientific">Candidatus Woykebacteria bacterium GWA1_44_8</name>
    <dbReference type="NCBI Taxonomy" id="1802591"/>
    <lineage>
        <taxon>Bacteria</taxon>
        <taxon>Candidatus Woykeibacteriota</taxon>
    </lineage>
</organism>